<dbReference type="InterPro" id="IPR036388">
    <property type="entry name" value="WH-like_DNA-bd_sf"/>
</dbReference>
<sequence length="81" mass="9055">MAKTVEEIADAMFKLVEDARGLKKLKPTDLNKAMVQLYGDEVDKKMCKAAIKELINSGRCIYTYFGGSFIEIPYKEGSAND</sequence>
<evidence type="ECO:0000313" key="1">
    <source>
        <dbReference type="EMBL" id="CAJ31164.1"/>
    </source>
</evidence>
<dbReference type="Gene3D" id="1.10.10.10">
    <property type="entry name" value="Winged helix-like DNA-binding domain superfamily/Winged helix DNA-binding domain"/>
    <property type="match status" value="1"/>
</dbReference>
<dbReference type="AlphaFoldDB" id="Q3IBL6"/>
<dbReference type="EMBL" id="CT025835">
    <property type="protein sequence ID" value="CAJ31164.1"/>
    <property type="molecule type" value="Genomic_DNA"/>
</dbReference>
<name>Q3IBL6_9BACT</name>
<accession>Q3IBL6</accession>
<protein>
    <submittedName>
        <fullName evidence="1">Dissimilatory sulfite reductase subunit D (DsrD)</fullName>
    </submittedName>
</protein>
<proteinExistence type="predicted"/>
<gene>
    <name evidence="1" type="primary">dsrD</name>
    <name evidence="1" type="ORF">39f70005</name>
</gene>
<organism evidence="1">
    <name type="scientific">uncultured sulfate-reducing bacterium</name>
    <dbReference type="NCBI Taxonomy" id="153939"/>
    <lineage>
        <taxon>Bacteria</taxon>
        <taxon>environmental samples</taxon>
    </lineage>
</organism>
<reference evidence="1" key="1">
    <citation type="journal article" date="2005" name="J. Bacteriol.">
        <title>Clustered genes related to sulfate respiration in uncultured prokaryotes support the theory of their concomitant horizontal transfer.</title>
        <authorList>
            <person name="Mussmann M."/>
            <person name="Richter M."/>
            <person name="Lombardot T."/>
            <person name="Meyerdierks A."/>
            <person name="Kuever J."/>
            <person name="Kube M."/>
            <person name="Glockner F.O."/>
            <person name="Amann R."/>
        </authorList>
    </citation>
    <scope>NUCLEOTIDE SEQUENCE</scope>
</reference>